<dbReference type="EMBL" id="JAVDXV010000002">
    <property type="protein sequence ID" value="MDR7332320.1"/>
    <property type="molecule type" value="Genomic_DNA"/>
</dbReference>
<keyword evidence="2" id="KW-1185">Reference proteome</keyword>
<organism evidence="1 2">
    <name type="scientific">Roseateles asaccharophilus</name>
    <dbReference type="NCBI Taxonomy" id="582607"/>
    <lineage>
        <taxon>Bacteria</taxon>
        <taxon>Pseudomonadati</taxon>
        <taxon>Pseudomonadota</taxon>
        <taxon>Betaproteobacteria</taxon>
        <taxon>Burkholderiales</taxon>
        <taxon>Sphaerotilaceae</taxon>
        <taxon>Roseateles</taxon>
    </lineage>
</organism>
<dbReference type="Pfam" id="PF20043">
    <property type="entry name" value="DUF6445"/>
    <property type="match status" value="1"/>
</dbReference>
<sequence>MNRLFNPQPRVQVLEPAPGLRVVVLDDVLLQPERVVAWAQAHRFEAAEGNLYPGDVLGLPDEFDDRLRDLFWQHARGPLALRRCQAAYVRLAMATTPAARLQPLQWLCHRDRIDEDVGAMFAASVLYLFHDAALGGTRFFAPRRPGPELAQLFRDAQTLQPADFTARHGISPGYPAADMAYFDCVASVPAAWNRMIIYDGGGYHAAAIDHPELLSNDPATGRLTLNGFFPCRRQAAPAQAR</sequence>
<dbReference type="InterPro" id="IPR045617">
    <property type="entry name" value="DUF6445"/>
</dbReference>
<dbReference type="Proteomes" id="UP001180825">
    <property type="component" value="Unassembled WGS sequence"/>
</dbReference>
<gene>
    <name evidence="1" type="ORF">J2X21_001446</name>
</gene>
<evidence type="ECO:0000313" key="2">
    <source>
        <dbReference type="Proteomes" id="UP001180825"/>
    </source>
</evidence>
<evidence type="ECO:0000313" key="1">
    <source>
        <dbReference type="EMBL" id="MDR7332320.1"/>
    </source>
</evidence>
<dbReference type="RefSeq" id="WP_310326671.1">
    <property type="nucleotide sequence ID" value="NZ_JAVDXV010000002.1"/>
</dbReference>
<comment type="caution">
    <text evidence="1">The sequence shown here is derived from an EMBL/GenBank/DDBJ whole genome shotgun (WGS) entry which is preliminary data.</text>
</comment>
<protein>
    <submittedName>
        <fullName evidence="1">Uncharacterized protein</fullName>
    </submittedName>
</protein>
<accession>A0ABU2A5B9</accession>
<reference evidence="1 2" key="1">
    <citation type="submission" date="2023-07" db="EMBL/GenBank/DDBJ databases">
        <title>Sorghum-associated microbial communities from plants grown in Nebraska, USA.</title>
        <authorList>
            <person name="Schachtman D."/>
        </authorList>
    </citation>
    <scope>NUCLEOTIDE SEQUENCE [LARGE SCALE GENOMIC DNA]</scope>
    <source>
        <strain evidence="1 2">BE316</strain>
    </source>
</reference>
<name>A0ABU2A5B9_9BURK</name>
<proteinExistence type="predicted"/>